<evidence type="ECO:0000313" key="2">
    <source>
        <dbReference type="EMBL" id="USW50884.1"/>
    </source>
</evidence>
<dbReference type="EMBL" id="CP099420">
    <property type="protein sequence ID" value="USW50884.1"/>
    <property type="molecule type" value="Genomic_DNA"/>
</dbReference>
<evidence type="ECO:0000313" key="3">
    <source>
        <dbReference type="Proteomes" id="UP001056384"/>
    </source>
</evidence>
<keyword evidence="3" id="KW-1185">Reference proteome</keyword>
<protein>
    <submittedName>
        <fullName evidence="2">Uncharacterized protein</fullName>
    </submittedName>
</protein>
<feature type="compositionally biased region" description="Basic and acidic residues" evidence="1">
    <location>
        <begin position="54"/>
        <end position="77"/>
    </location>
</feature>
<accession>A0A9Q9AKA3</accession>
<name>A0A9Q9AKA3_9PEZI</name>
<gene>
    <name evidence="2" type="ORF">Slin15195_G042030</name>
</gene>
<sequence>MAQLIILRCNGPRTGREAAISRVSGDAAQQWFDIRPLHLAGVNATLLGTGKKSLPADKPDIQFDPEEKLGSDHDDAHPGQNKYRNGHWKPKSYYVDKRSGRGA</sequence>
<dbReference type="AlphaFoldDB" id="A0A9Q9AKA3"/>
<organism evidence="2 3">
    <name type="scientific">Septoria linicola</name>
    <dbReference type="NCBI Taxonomy" id="215465"/>
    <lineage>
        <taxon>Eukaryota</taxon>
        <taxon>Fungi</taxon>
        <taxon>Dikarya</taxon>
        <taxon>Ascomycota</taxon>
        <taxon>Pezizomycotina</taxon>
        <taxon>Dothideomycetes</taxon>
        <taxon>Dothideomycetidae</taxon>
        <taxon>Mycosphaerellales</taxon>
        <taxon>Mycosphaerellaceae</taxon>
        <taxon>Septoria</taxon>
    </lineage>
</organism>
<reference evidence="2" key="1">
    <citation type="submission" date="2022-06" db="EMBL/GenBank/DDBJ databases">
        <title>Complete genome sequences of two strains of the flax pathogen Septoria linicola.</title>
        <authorList>
            <person name="Lapalu N."/>
            <person name="Simon A."/>
            <person name="Demenou B."/>
            <person name="Paumier D."/>
            <person name="Guillot M.-P."/>
            <person name="Gout L."/>
            <person name="Valade R."/>
        </authorList>
    </citation>
    <scope>NUCLEOTIDE SEQUENCE</scope>
    <source>
        <strain evidence="2">SE15195</strain>
    </source>
</reference>
<dbReference type="Proteomes" id="UP001056384">
    <property type="component" value="Chromosome 3"/>
</dbReference>
<evidence type="ECO:0000256" key="1">
    <source>
        <dbReference type="SAM" id="MobiDB-lite"/>
    </source>
</evidence>
<feature type="compositionally biased region" description="Basic and acidic residues" evidence="1">
    <location>
        <begin position="94"/>
        <end position="103"/>
    </location>
</feature>
<feature type="region of interest" description="Disordered" evidence="1">
    <location>
        <begin position="49"/>
        <end position="103"/>
    </location>
</feature>
<proteinExistence type="predicted"/>